<feature type="region of interest" description="Disordered" evidence="1">
    <location>
        <begin position="1"/>
        <end position="37"/>
    </location>
</feature>
<dbReference type="Pfam" id="PF17802">
    <property type="entry name" value="SpaA"/>
    <property type="match status" value="2"/>
</dbReference>
<feature type="compositionally biased region" description="Basic and acidic residues" evidence="1">
    <location>
        <begin position="25"/>
        <end position="35"/>
    </location>
</feature>
<keyword evidence="2" id="KW-0472">Membrane</keyword>
<dbReference type="PROSITE" id="PS51820">
    <property type="entry name" value="PA14"/>
    <property type="match status" value="1"/>
</dbReference>
<feature type="transmembrane region" description="Helical" evidence="2">
    <location>
        <begin position="2089"/>
        <end position="2108"/>
    </location>
</feature>
<feature type="transmembrane region" description="Helical" evidence="2">
    <location>
        <begin position="45"/>
        <end position="65"/>
    </location>
</feature>
<gene>
    <name evidence="4" type="ORF">F6S87_03785</name>
</gene>
<proteinExistence type="predicted"/>
<evidence type="ECO:0000259" key="3">
    <source>
        <dbReference type="PROSITE" id="PS51820"/>
    </source>
</evidence>
<keyword evidence="5" id="KW-1185">Reference proteome</keyword>
<dbReference type="InterPro" id="IPR041033">
    <property type="entry name" value="SpaA_PFL_dom_1"/>
</dbReference>
<accession>A0A6I5NLT6</accession>
<keyword evidence="2" id="KW-1133">Transmembrane helix</keyword>
<dbReference type="InterPro" id="IPR013783">
    <property type="entry name" value="Ig-like_fold"/>
</dbReference>
<evidence type="ECO:0000313" key="5">
    <source>
        <dbReference type="Proteomes" id="UP000469292"/>
    </source>
</evidence>
<comment type="caution">
    <text evidence="4">The sequence shown here is derived from an EMBL/GenBank/DDBJ whole genome shotgun (WGS) entry which is preliminary data.</text>
</comment>
<evidence type="ECO:0000256" key="2">
    <source>
        <dbReference type="SAM" id="Phobius"/>
    </source>
</evidence>
<protein>
    <recommendedName>
        <fullName evidence="3">PA14 domain-containing protein</fullName>
    </recommendedName>
</protein>
<dbReference type="RefSeq" id="WP_163227274.1">
    <property type="nucleotide sequence ID" value="NZ_VYSG01000001.1"/>
</dbReference>
<keyword evidence="2" id="KW-0812">Transmembrane</keyword>
<feature type="compositionally biased region" description="Acidic residues" evidence="1">
    <location>
        <begin position="91"/>
        <end position="144"/>
    </location>
</feature>
<evidence type="ECO:0000313" key="4">
    <source>
        <dbReference type="EMBL" id="NEG69742.1"/>
    </source>
</evidence>
<organism evidence="4 5">
    <name type="scientific">Bifidobacterium choloepi</name>
    <dbReference type="NCBI Taxonomy" id="2614131"/>
    <lineage>
        <taxon>Bacteria</taxon>
        <taxon>Bacillati</taxon>
        <taxon>Actinomycetota</taxon>
        <taxon>Actinomycetes</taxon>
        <taxon>Bifidobacteriales</taxon>
        <taxon>Bifidobacteriaceae</taxon>
        <taxon>Bifidobacterium</taxon>
    </lineage>
</organism>
<dbReference type="GO" id="GO:0005975">
    <property type="term" value="P:carbohydrate metabolic process"/>
    <property type="evidence" value="ECO:0007669"/>
    <property type="project" value="UniProtKB-ARBA"/>
</dbReference>
<dbReference type="InterPro" id="IPR037524">
    <property type="entry name" value="PA14/GLEYA"/>
</dbReference>
<sequence length="2123" mass="229728">MWDARDNWNDSFDPSPPAWQPADGSGHEPHDDSSRRTRHTVRIGAFAYALRALMAFIVAFCMLAMTCGTATAVDIDNDSSADSLIEGLNEEEELEVSDEYADADTDADVNAEADETEATDEADTEAVDDDAEDADTATDADASDDAGISPLADDDSELVWKRSITPSVLAKGSAIAILDTTGQYAMTCSEDGKGGLLPEAVTLANYGSPTSAEDTAALNNVAYWKLVLQSNGSNFMLQCVAEDAQNSGKYIKVADKAVSMVDEANASGMQIITTGSTPSGQGIIQMLSENNWEPLSYNVNNSNYGFTSNGDMWASPNTNLYVKQEPTTYTVKTDTVSPNSAVINLFDYWELSDDDGGRWGLTPSWNDPTTPTTPVNHPSTAINSDADASSGQRALQFVLNPSTDQVVWSESENRNVQYSLGSFNQYVGDGNPPVSGLVQNTLVNHYPVLSENANFLGNSERTANTVNTKASLDYLFDPTIEHEGKVSYRNVQGLLSLDEDGYFGYDSSKNYAYFDESGSNSFTVYEDPIACDSTSWSGQFFPFNAPEEVDGLTSCQAGELNHFFGMSITTRFKQDNGGYTNASRDTATTFEFSGDDDVWIFIDDVLVADLGGIHQPASVTINFATGEVDIPGTTAKSLRESFEAANATTTVAWNETDTTFADDTTHVLRFFYLERGADVSNMSLHYNLNEVPETRIYKVDQYGQALEGATFATYRTNGETDEDGNKLYLVDGTEDKYMAWPSNAYVDTATGNVYADSSMGTLLFRATYVSTTDADGSILFVDEDDALLSLSELEDMLGPTFILREIVVPGGYHVVSDDCFLYFLEGQLLLNDDPYHTGIWASPTIMSTATENLYGIQYDPSDPNGHTHVEIPYYSKYASGGNVQGTLFAVLLKRNGSSLDNIYDMRSWTRVYGNDDYGYTQIDVNDVNEGTTTAIQAALCQTGQADGAAVPTSCTRNMKYGDAVFQYVSGDMQLYLTDLPGDPTQYYSFIESAYFNGSSETLLKAIEEKNNNVTPCANDADCVLTEERSEALDNMEYMVAYFWTSAKDLTEAKADNTMRVHSHKGSVQYEVGLEEYEGFGLEYGAKIQIPNIENRLIFQNHVYYSHPTDTDGQESNLPYVGTGFALYDVDESSTNSQLYYKADTGETIVLDKVADGVTADGDVDTTPSEEAEQESAVVKGDAWLFDSETETVKARGSYVINDEVDRDESASAGVITVTIGNTSYTISPSENAEGRPQIKPTLDIDDEDNYIGRQGSNYFKRLLTGRYALRQTTAPCVVRDRNVPYGDEGYLVATSDGTRLASCSDVDSGAVILGAGQSTEYLAANKSVSLVEVASGAVYGNAGTDNDGIIVGNGAGFIATTMNVVASRGTIDETLSWIATMLKTNYSTTFSTVDAWQAASGYARDTYSSSSGTAVGIATEQTGSLSDAMVTYLEYDPGADGVIFDYAPNANQDMRQLEINGTVTNATTKGEGTMRLFTDAGWASLQIYQDYGYGCANRAKTTHYENLMVLEDNGIDIACVVTDGDDGIAALAEAGEDVDDSDSSVLPISRSATEITSLFSNSTFIRVYNHPSQTITIEKVEAGTEEYSTYVDADGSTFEAVSDYSVKVAGATFQLYKYVASSPAYAPGLVLSDEEDLKSTWSQDGTDYYPAYAKTCEITDSDGKVTGTQAECLKLYLEPSTDGTVIDTAADLWTWTTDGTSDATQFTSDKAGTVIEHLQFDEDDGYYYVEEIAAPTGYISVVGGRVELVIKDSSIDAGLTRSLANDSDAFFEIKVSVDGMTLWIENQTYKIIKTIAGYEERDSQDNVTGYSQQGLVAGAGFQLYRCSSGTVDDNDCVAEYLTVDSDGTMIWGTTPGQTFTSDDTGVILKAVALTDGTYYLVETVTPDGFRSMEGATVQIVFANGSMQSATALADESGDKLLTVYLVDEFTLYIENSSYPTIVKVAAGTDVTDEYGAVTGYRVLLSDASFLLKTTGADSSTVYLKADGDYESGWTWTTDEKLATTLTSDAFGVVLRSSVLSDGTFTIVETEAPEGYLFVKDGAVTVTTANGKITDFSSSSFTTKTSADGLTLWIENEPAFTLPKTGGNGFPWYWVFLGLVLVLVAIRLARKMADEASGTPAMSQ</sequence>
<reference evidence="4 5" key="1">
    <citation type="submission" date="2019-09" db="EMBL/GenBank/DDBJ databases">
        <title>Phylogenetic characterization of a novel taxon of the genus Bifidobacterium: Bifidobacterium choloepi sp. nov.</title>
        <authorList>
            <person name="Modesto M."/>
            <person name="Satti M."/>
        </authorList>
    </citation>
    <scope>NUCLEOTIDE SEQUENCE [LARGE SCALE GENOMIC DNA]</scope>
    <source>
        <strain evidence="4 5">BRDM6</strain>
    </source>
</reference>
<feature type="region of interest" description="Disordered" evidence="1">
    <location>
        <begin position="91"/>
        <end position="151"/>
    </location>
</feature>
<dbReference type="Gene3D" id="2.60.40.10">
    <property type="entry name" value="Immunoglobulins"/>
    <property type="match status" value="4"/>
</dbReference>
<dbReference type="Proteomes" id="UP000469292">
    <property type="component" value="Unassembled WGS sequence"/>
</dbReference>
<feature type="domain" description="PA14" evidence="3">
    <location>
        <begin position="504"/>
        <end position="700"/>
    </location>
</feature>
<name>A0A6I5NLT6_9BIFI</name>
<dbReference type="EMBL" id="VYSG01000001">
    <property type="protein sequence ID" value="NEG69742.1"/>
    <property type="molecule type" value="Genomic_DNA"/>
</dbReference>
<evidence type="ECO:0000256" key="1">
    <source>
        <dbReference type="SAM" id="MobiDB-lite"/>
    </source>
</evidence>